<dbReference type="EMBL" id="JAZDWU010000001">
    <property type="protein sequence ID" value="KAL0014131.1"/>
    <property type="molecule type" value="Genomic_DNA"/>
</dbReference>
<keyword evidence="1" id="KW-0812">Transmembrane</keyword>
<protein>
    <submittedName>
        <fullName evidence="2">Uncharacterized protein</fullName>
    </submittedName>
</protein>
<gene>
    <name evidence="2" type="ORF">SO802_001200</name>
</gene>
<proteinExistence type="predicted"/>
<evidence type="ECO:0000256" key="1">
    <source>
        <dbReference type="SAM" id="Phobius"/>
    </source>
</evidence>
<feature type="transmembrane region" description="Helical" evidence="1">
    <location>
        <begin position="98"/>
        <end position="122"/>
    </location>
</feature>
<reference evidence="2 3" key="1">
    <citation type="submission" date="2024-01" db="EMBL/GenBank/DDBJ databases">
        <title>A telomere-to-telomere, gap-free genome of sweet tea (Lithocarpus litseifolius).</title>
        <authorList>
            <person name="Zhou J."/>
        </authorList>
    </citation>
    <scope>NUCLEOTIDE SEQUENCE [LARGE SCALE GENOMIC DNA]</scope>
    <source>
        <strain evidence="2">Zhou-2022a</strain>
        <tissue evidence="2">Leaf</tissue>
    </source>
</reference>
<dbReference type="InterPro" id="IPR045501">
    <property type="entry name" value="DUF6490"/>
</dbReference>
<name>A0AAW2DYX1_9ROSI</name>
<accession>A0AAW2DYX1</accession>
<dbReference type="PANTHER" id="PTHR46610:SF20">
    <property type="entry name" value="OS05G0181300 PROTEIN"/>
    <property type="match status" value="1"/>
</dbReference>
<keyword evidence="1" id="KW-1133">Transmembrane helix</keyword>
<feature type="transmembrane region" description="Helical" evidence="1">
    <location>
        <begin position="35"/>
        <end position="55"/>
    </location>
</feature>
<evidence type="ECO:0000313" key="2">
    <source>
        <dbReference type="EMBL" id="KAL0014131.1"/>
    </source>
</evidence>
<dbReference type="AlphaFoldDB" id="A0AAW2DYX1"/>
<feature type="transmembrane region" description="Helical" evidence="1">
    <location>
        <begin position="61"/>
        <end position="77"/>
    </location>
</feature>
<keyword evidence="3" id="KW-1185">Reference proteome</keyword>
<dbReference type="PANTHER" id="PTHR46610">
    <property type="entry name" value="OS05G0181300 PROTEIN"/>
    <property type="match status" value="1"/>
</dbReference>
<dbReference type="Proteomes" id="UP001459277">
    <property type="component" value="Unassembled WGS sequence"/>
</dbReference>
<comment type="caution">
    <text evidence="2">The sequence shown here is derived from an EMBL/GenBank/DDBJ whole genome shotgun (WGS) entry which is preliminary data.</text>
</comment>
<keyword evidence="1" id="KW-0472">Membrane</keyword>
<sequence length="214" mass="24589">MSSTRRSNSRRHTLPLSSCNICNNNTENKDYSLSLLPYFAYLNLTISSMSTIYRAYIHNDLTMIIFIVFVYFAYFMLDHCFTVFNKLPPNDNSQKKEFLKFTICVLSTSILFGFACQFATFLSLAASLSIFLVVIASSFCLFYVYFVYDDPKMFRNSRPKNEKVLLLVIVTFCFICFILSFDSRGSISMFSIWGRGCGIWLMGMLQRAIGLCSS</sequence>
<evidence type="ECO:0000313" key="3">
    <source>
        <dbReference type="Proteomes" id="UP001459277"/>
    </source>
</evidence>
<feature type="transmembrane region" description="Helical" evidence="1">
    <location>
        <begin position="164"/>
        <end position="181"/>
    </location>
</feature>
<organism evidence="2 3">
    <name type="scientific">Lithocarpus litseifolius</name>
    <dbReference type="NCBI Taxonomy" id="425828"/>
    <lineage>
        <taxon>Eukaryota</taxon>
        <taxon>Viridiplantae</taxon>
        <taxon>Streptophyta</taxon>
        <taxon>Embryophyta</taxon>
        <taxon>Tracheophyta</taxon>
        <taxon>Spermatophyta</taxon>
        <taxon>Magnoliopsida</taxon>
        <taxon>eudicotyledons</taxon>
        <taxon>Gunneridae</taxon>
        <taxon>Pentapetalae</taxon>
        <taxon>rosids</taxon>
        <taxon>fabids</taxon>
        <taxon>Fagales</taxon>
        <taxon>Fagaceae</taxon>
        <taxon>Lithocarpus</taxon>
    </lineage>
</organism>
<feature type="transmembrane region" description="Helical" evidence="1">
    <location>
        <begin position="128"/>
        <end position="148"/>
    </location>
</feature>